<evidence type="ECO:0000313" key="1">
    <source>
        <dbReference type="EMBL" id="RZI45487.1"/>
    </source>
</evidence>
<name>A0A4V2DZL6_9PROT</name>
<dbReference type="InterPro" id="IPR002514">
    <property type="entry name" value="Transposase_8"/>
</dbReference>
<gene>
    <name evidence="1" type="ORF">EQU50_07005</name>
</gene>
<dbReference type="GO" id="GO:0004803">
    <property type="term" value="F:transposase activity"/>
    <property type="evidence" value="ECO:0007669"/>
    <property type="project" value="InterPro"/>
</dbReference>
<dbReference type="EMBL" id="SCFB01000011">
    <property type="protein sequence ID" value="RZI45487.1"/>
    <property type="molecule type" value="Genomic_DNA"/>
</dbReference>
<dbReference type="GO" id="GO:0003677">
    <property type="term" value="F:DNA binding"/>
    <property type="evidence" value="ECO:0007669"/>
    <property type="project" value="InterPro"/>
</dbReference>
<accession>A0A4V2DZL6</accession>
<sequence>MSKINHQKRVRKTRSVFSKEQQLAFIKECQATSLTVEAYAKENKLAASTLYRWADLSGVSLKSGKKNRTNREKDPIIPIKPELKEQVKADETHQLLKPQMSYVIQEFLTIIKDMAKGLIRRITGKNRS</sequence>
<proteinExistence type="predicted"/>
<dbReference type="Proteomes" id="UP000293550">
    <property type="component" value="Unassembled WGS sequence"/>
</dbReference>
<evidence type="ECO:0008006" key="3">
    <source>
        <dbReference type="Google" id="ProtNLM"/>
    </source>
</evidence>
<dbReference type="GO" id="GO:0006313">
    <property type="term" value="P:DNA transposition"/>
    <property type="evidence" value="ECO:0007669"/>
    <property type="project" value="InterPro"/>
</dbReference>
<comment type="caution">
    <text evidence="1">The sequence shown here is derived from an EMBL/GenBank/DDBJ whole genome shotgun (WGS) entry which is preliminary data.</text>
</comment>
<evidence type="ECO:0000313" key="2">
    <source>
        <dbReference type="Proteomes" id="UP000293550"/>
    </source>
</evidence>
<dbReference type="RefSeq" id="WP_130154416.1">
    <property type="nucleotide sequence ID" value="NZ_SCFB01000011.1"/>
</dbReference>
<protein>
    <recommendedName>
        <fullName evidence="3">Transposase</fullName>
    </recommendedName>
</protein>
<organism evidence="1 2">
    <name type="scientific">Candidatus Finniella inopinata</name>
    <dbReference type="NCBI Taxonomy" id="1696036"/>
    <lineage>
        <taxon>Bacteria</taxon>
        <taxon>Pseudomonadati</taxon>
        <taxon>Pseudomonadota</taxon>
        <taxon>Alphaproteobacteria</taxon>
        <taxon>Holosporales</taxon>
        <taxon>Candidatus Paracaedibacteraceae</taxon>
        <taxon>Candidatus Finniella</taxon>
    </lineage>
</organism>
<reference evidence="1 2" key="1">
    <citation type="submission" date="2018-10" db="EMBL/GenBank/DDBJ databases">
        <title>An updated phylogeny of the Alphaproteobacteria reveals that the parasitic Rickettsiales and Holosporales have independent origins.</title>
        <authorList>
            <person name="Munoz-Gomez S.A."/>
            <person name="Hess S."/>
            <person name="Burger G."/>
            <person name="Lang B.F."/>
            <person name="Susko E."/>
            <person name="Slamovits C.H."/>
            <person name="Roger A.J."/>
        </authorList>
    </citation>
    <scope>NUCLEOTIDE SEQUENCE [LARGE SCALE GENOMIC DNA]</scope>
    <source>
        <strain evidence="1">HOLO01</strain>
    </source>
</reference>
<keyword evidence="2" id="KW-1185">Reference proteome</keyword>
<dbReference type="AlphaFoldDB" id="A0A4V2DZL6"/>
<dbReference type="Pfam" id="PF01527">
    <property type="entry name" value="HTH_Tnp_1"/>
    <property type="match status" value="1"/>
</dbReference>